<keyword evidence="1" id="KW-0472">Membrane</keyword>
<sequence length="272" mass="30940">MAAEKEIKNVDFTIERLSPYKWVGGFILTAIVHVIIITRHPTLPSLSRIYQDATPRRNILLVLRSCVHFHQCLLLWNYLAPRNIKLKNFESREQWLDTLDARLKAWPMIPCVQGFEGSEEVAREELSCSLKIVFYYGHAMDLGRWKVVSRAILGLPATASLLRVAVHDHLLEADTCTCLDRVVFGVSFYSWPHHCLFADGMDMEMGGNARDKLKWWIEAIEKRDTEAAVAEKGSTSEEVVAKADKKQEIVVVTSTEVPSHHDLEIEGQKQGN</sequence>
<feature type="transmembrane region" description="Helical" evidence="1">
    <location>
        <begin position="20"/>
        <end position="38"/>
    </location>
</feature>
<reference evidence="2 3" key="1">
    <citation type="submission" date="2016-03" db="EMBL/GenBank/DDBJ databases">
        <authorList>
            <person name="Ploux O."/>
        </authorList>
    </citation>
    <scope>NUCLEOTIDE SEQUENCE [LARGE SCALE GENOMIC DNA]</scope>
    <source>
        <strain evidence="2 3">UAMH 11012</strain>
    </source>
</reference>
<evidence type="ECO:0000313" key="2">
    <source>
        <dbReference type="EMBL" id="CZR60174.1"/>
    </source>
</evidence>
<dbReference type="AlphaFoldDB" id="A0A1L7X580"/>
<keyword evidence="1" id="KW-0812">Transmembrane</keyword>
<gene>
    <name evidence="2" type="ORF">PAC_10070</name>
</gene>
<organism evidence="2 3">
    <name type="scientific">Phialocephala subalpina</name>
    <dbReference type="NCBI Taxonomy" id="576137"/>
    <lineage>
        <taxon>Eukaryota</taxon>
        <taxon>Fungi</taxon>
        <taxon>Dikarya</taxon>
        <taxon>Ascomycota</taxon>
        <taxon>Pezizomycotina</taxon>
        <taxon>Leotiomycetes</taxon>
        <taxon>Helotiales</taxon>
        <taxon>Mollisiaceae</taxon>
        <taxon>Phialocephala</taxon>
        <taxon>Phialocephala fortinii species complex</taxon>
    </lineage>
</organism>
<accession>A0A1L7X580</accession>
<protein>
    <submittedName>
        <fullName evidence="2">Uncharacterized protein</fullName>
    </submittedName>
</protein>
<dbReference type="EMBL" id="FJOG01000015">
    <property type="protein sequence ID" value="CZR60174.1"/>
    <property type="molecule type" value="Genomic_DNA"/>
</dbReference>
<evidence type="ECO:0000313" key="3">
    <source>
        <dbReference type="Proteomes" id="UP000184330"/>
    </source>
</evidence>
<proteinExistence type="predicted"/>
<dbReference type="Proteomes" id="UP000184330">
    <property type="component" value="Unassembled WGS sequence"/>
</dbReference>
<keyword evidence="3" id="KW-1185">Reference proteome</keyword>
<evidence type="ECO:0000256" key="1">
    <source>
        <dbReference type="SAM" id="Phobius"/>
    </source>
</evidence>
<name>A0A1L7X580_9HELO</name>
<dbReference type="OrthoDB" id="10652296at2759"/>
<keyword evidence="1" id="KW-1133">Transmembrane helix</keyword>